<keyword evidence="1" id="KW-0472">Membrane</keyword>
<reference evidence="2 3" key="1">
    <citation type="submission" date="2013-11" db="EMBL/GenBank/DDBJ databases">
        <title>Genome sequencing of Stegodyphus mimosarum.</title>
        <authorList>
            <person name="Bechsgaard J."/>
        </authorList>
    </citation>
    <scope>NUCLEOTIDE SEQUENCE [LARGE SCALE GENOMIC DNA]</scope>
</reference>
<gene>
    <name evidence="2" type="ORF">X975_24381</name>
</gene>
<dbReference type="AlphaFoldDB" id="A0A087USA6"/>
<organism evidence="2 3">
    <name type="scientific">Stegodyphus mimosarum</name>
    <name type="common">African social velvet spider</name>
    <dbReference type="NCBI Taxonomy" id="407821"/>
    <lineage>
        <taxon>Eukaryota</taxon>
        <taxon>Metazoa</taxon>
        <taxon>Ecdysozoa</taxon>
        <taxon>Arthropoda</taxon>
        <taxon>Chelicerata</taxon>
        <taxon>Arachnida</taxon>
        <taxon>Araneae</taxon>
        <taxon>Araneomorphae</taxon>
        <taxon>Entelegynae</taxon>
        <taxon>Eresoidea</taxon>
        <taxon>Eresidae</taxon>
        <taxon>Stegodyphus</taxon>
    </lineage>
</organism>
<protein>
    <recommendedName>
        <fullName evidence="4">Lipoprotein</fullName>
    </recommendedName>
</protein>
<keyword evidence="1" id="KW-0812">Transmembrane</keyword>
<sequence length="40" mass="4864">MKHFRKGKVFFVFYFFIYLLICGCTYSFLLILNVILLHSK</sequence>
<evidence type="ECO:0000313" key="2">
    <source>
        <dbReference type="EMBL" id="KFM80245.1"/>
    </source>
</evidence>
<keyword evidence="3" id="KW-1185">Reference proteome</keyword>
<proteinExistence type="predicted"/>
<dbReference type="EMBL" id="KK121336">
    <property type="protein sequence ID" value="KFM80245.1"/>
    <property type="molecule type" value="Genomic_DNA"/>
</dbReference>
<evidence type="ECO:0008006" key="4">
    <source>
        <dbReference type="Google" id="ProtNLM"/>
    </source>
</evidence>
<accession>A0A087USA6</accession>
<dbReference type="PROSITE" id="PS51257">
    <property type="entry name" value="PROKAR_LIPOPROTEIN"/>
    <property type="match status" value="1"/>
</dbReference>
<name>A0A087USA6_STEMI</name>
<evidence type="ECO:0000256" key="1">
    <source>
        <dbReference type="SAM" id="Phobius"/>
    </source>
</evidence>
<keyword evidence="1" id="KW-1133">Transmembrane helix</keyword>
<feature type="transmembrane region" description="Helical" evidence="1">
    <location>
        <begin position="12"/>
        <end position="37"/>
    </location>
</feature>
<dbReference type="Proteomes" id="UP000054359">
    <property type="component" value="Unassembled WGS sequence"/>
</dbReference>
<feature type="non-terminal residue" evidence="2">
    <location>
        <position position="40"/>
    </location>
</feature>
<evidence type="ECO:0000313" key="3">
    <source>
        <dbReference type="Proteomes" id="UP000054359"/>
    </source>
</evidence>